<proteinExistence type="predicted"/>
<dbReference type="KEGG" id="fam:OYT1_ch1802"/>
<dbReference type="EMBL" id="AP018738">
    <property type="protein sequence ID" value="BBE51335.1"/>
    <property type="molecule type" value="Genomic_DNA"/>
</dbReference>
<keyword evidence="3" id="KW-1185">Reference proteome</keyword>
<organism evidence="2 3">
    <name type="scientific">Ferriphaselus amnicola</name>
    <dbReference type="NCBI Taxonomy" id="1188319"/>
    <lineage>
        <taxon>Bacteria</taxon>
        <taxon>Pseudomonadati</taxon>
        <taxon>Pseudomonadota</taxon>
        <taxon>Betaproteobacteria</taxon>
        <taxon>Nitrosomonadales</taxon>
        <taxon>Gallionellaceae</taxon>
        <taxon>Ferriphaselus</taxon>
    </lineage>
</organism>
<evidence type="ECO:0000313" key="2">
    <source>
        <dbReference type="EMBL" id="BBE51335.1"/>
    </source>
</evidence>
<protein>
    <recommendedName>
        <fullName evidence="4">Dicarboxylate transport domain-containing protein</fullName>
    </recommendedName>
</protein>
<dbReference type="Proteomes" id="UP000033070">
    <property type="component" value="Chromosome"/>
</dbReference>
<dbReference type="AlphaFoldDB" id="A0A2Z6GDS5"/>
<gene>
    <name evidence="2" type="ORF">OYT1_ch1802</name>
</gene>
<evidence type="ECO:0008006" key="4">
    <source>
        <dbReference type="Google" id="ProtNLM"/>
    </source>
</evidence>
<feature type="chain" id="PRO_5017424086" description="Dicarboxylate transport domain-containing protein" evidence="1">
    <location>
        <begin position="24"/>
        <end position="659"/>
    </location>
</feature>
<accession>A0A2Z6GDS5</accession>
<dbReference type="RefSeq" id="WP_062626014.1">
    <property type="nucleotide sequence ID" value="NZ_AP018738.1"/>
</dbReference>
<reference evidence="2 3" key="1">
    <citation type="submission" date="2018-06" db="EMBL/GenBank/DDBJ databases">
        <title>OYT1 Genome Sequencing.</title>
        <authorList>
            <person name="Kato S."/>
            <person name="Itoh T."/>
            <person name="Ohkuma M."/>
        </authorList>
    </citation>
    <scope>NUCLEOTIDE SEQUENCE [LARGE SCALE GENOMIC DNA]</scope>
    <source>
        <strain evidence="2 3">OYT1</strain>
    </source>
</reference>
<dbReference type="OrthoDB" id="6191549at2"/>
<dbReference type="STRING" id="1188319.OYT1_00794"/>
<keyword evidence="1" id="KW-0732">Signal</keyword>
<evidence type="ECO:0000256" key="1">
    <source>
        <dbReference type="SAM" id="SignalP"/>
    </source>
</evidence>
<name>A0A2Z6GDS5_9PROT</name>
<evidence type="ECO:0000313" key="3">
    <source>
        <dbReference type="Proteomes" id="UP000033070"/>
    </source>
</evidence>
<sequence>MFTYLRWLLFLLVWSAATSVVHAASLALSIADISADTFSARDVRLTFPLGGGADLTLGELSIQGRMWRNLGLHCAHFDFDGRAFACQRGSLPGKSAVSVEFNFDLLHQQLELSLKEGGGSWLVTAEFGTPRWKIAMDLHHAQAKRLADFLPASMPQPSQGRLDGTLRASGDAAGLRSLESDIQLSEMAFSDAAGVHAAEGLAGRLQVYATNSGGRWAWKGNLEWQGGELFWQPLYLRGGHRLQAAGTVHGDHVEITQATANLAEVGEFKLAGIWNEQSKSLESCDLQGQQIALAPLFASWIKPLSEKSTLATAELSGHADVDWRYRAGATESLNLNLYDAGIADSEHHYGLRGVNAAIPWQANAETQANIRWVGGELLKVPLGATQLTITMRGLELTLAAATLPILDGALSLRDFHLHQEGDAWHWSFAGNLAPISMQPLSVALGLPEMHGTLSGMIPQVSYVDGVMRVDGALLFRVFDGTIVANQLQLHDAFGRAPRLSGNLDMRGLDLDLLTRTFSFGNIQGKLDVSVNDLELANWQPVRFDAKVVSSPGSYRKKISQKAVENISSLGGSGATAALQRSFLRVFENFGYHEIGLSCVLRNGVCQMGGVANSKDGYVIVQGGGIPAITVMGYNRAVGWDELLARLKRVMQDNVQAVVK</sequence>
<feature type="signal peptide" evidence="1">
    <location>
        <begin position="1"/>
        <end position="23"/>
    </location>
</feature>